<keyword evidence="6" id="KW-1185">Reference proteome</keyword>
<accession>A0AAW0F2S5</accession>
<feature type="region of interest" description="Disordered" evidence="4">
    <location>
        <begin position="545"/>
        <end position="619"/>
    </location>
</feature>
<name>A0AAW0F2S5_9TRYP</name>
<feature type="repeat" description="ANK" evidence="3">
    <location>
        <begin position="40"/>
        <end position="72"/>
    </location>
</feature>
<dbReference type="EMBL" id="JAECZO010000001">
    <property type="protein sequence ID" value="KAK7199721.1"/>
    <property type="molecule type" value="Genomic_DNA"/>
</dbReference>
<evidence type="ECO:0000313" key="6">
    <source>
        <dbReference type="Proteomes" id="UP001430356"/>
    </source>
</evidence>
<reference evidence="5 6" key="1">
    <citation type="journal article" date="2021" name="MBio">
        <title>A New Model Trypanosomatid, Novymonas esmeraldas: Genomic Perception of Its 'Candidatus Pandoraea novymonadis' Endosymbiont.</title>
        <authorList>
            <person name="Zakharova A."/>
            <person name="Saura A."/>
            <person name="Butenko A."/>
            <person name="Podesvova L."/>
            <person name="Warmusova S."/>
            <person name="Kostygov A.Y."/>
            <person name="Nenarokova A."/>
            <person name="Lukes J."/>
            <person name="Opperdoes F.R."/>
            <person name="Yurchenko V."/>
        </authorList>
    </citation>
    <scope>NUCLEOTIDE SEQUENCE [LARGE SCALE GENOMIC DNA]</scope>
    <source>
        <strain evidence="5 6">E262AT.01</strain>
    </source>
</reference>
<feature type="repeat" description="ANK" evidence="3">
    <location>
        <begin position="73"/>
        <end position="107"/>
    </location>
</feature>
<dbReference type="PANTHER" id="PTHR24171">
    <property type="entry name" value="ANKYRIN REPEAT DOMAIN-CONTAINING PROTEIN 39-RELATED"/>
    <property type="match status" value="1"/>
</dbReference>
<dbReference type="Proteomes" id="UP001430356">
    <property type="component" value="Unassembled WGS sequence"/>
</dbReference>
<gene>
    <name evidence="5" type="ORF">NESM_000018200</name>
</gene>
<evidence type="ECO:0000256" key="2">
    <source>
        <dbReference type="ARBA" id="ARBA00023043"/>
    </source>
</evidence>
<feature type="region of interest" description="Disordered" evidence="4">
    <location>
        <begin position="475"/>
        <end position="501"/>
    </location>
</feature>
<evidence type="ECO:0000256" key="1">
    <source>
        <dbReference type="ARBA" id="ARBA00022737"/>
    </source>
</evidence>
<feature type="region of interest" description="Disordered" evidence="4">
    <location>
        <begin position="369"/>
        <end position="390"/>
    </location>
</feature>
<dbReference type="InterPro" id="IPR036770">
    <property type="entry name" value="Ankyrin_rpt-contain_sf"/>
</dbReference>
<evidence type="ECO:0000313" key="5">
    <source>
        <dbReference type="EMBL" id="KAK7199721.1"/>
    </source>
</evidence>
<sequence length="699" mass="73661">MNLGMSSEFRHVFQLLLSPLEDPLRRYLDVCDDVHSRDPSRNTMLHWAAAVGNVTAADMLLRHGVEVDARNVYGATALHIAAAFGPNVGAMAPLLIQYGASASATLSARNPTTAETLLTARGMRDVWAWLSELVTLLQRRSDGHAPAVFRSSGVSAAPTSAAIHAVTPLLCAPEELRQLTQYRPADTYHAAATAAAGAQTVRVPRPPGRRISAHDGAGSQPTRQPQRASLMSVSPSSSVDAAAAAAQQRDAARARETAVALLVSREQTGRTLLEKEQVEAFMEVYRRLLPLCWSMHAAGAARRKEASRKVDGAETFSVWSSSSSSPHAQTDGSVAGEAAYAGLTGCIAAVLGERYDANGRRHLFVRLTGPRTSTTGSPATATSPAGKHESGAEMWCPLSAVSSDPVVVAYIERYSRTYTLTSTSAASAAATPSILAGPAGFGSPLDTMEREQLEAQLRMLPRRDLSNQESFSSLNVFARSPHPPVTGAARAAPERDAPQQTAAADLLSPMPAAPAAAATAAATAVLPHSDANSDSVAHTPAAFALSLPPMPSNVDDGDARRSWRFAHGSPSDHKAAANQWSATAPPVPSQTTLSQRSPRSQETAAAPKLVSGAPGPAARHPISLESIVQLHQRSSDDANGGHSGASSSVHTQAPQNSSLFDSASASPNNHSRHRLSATQKAKYNSFLRDSALQRLQKRQ</sequence>
<feature type="region of interest" description="Disordered" evidence="4">
    <location>
        <begin position="632"/>
        <end position="699"/>
    </location>
</feature>
<feature type="compositionally biased region" description="Polar residues" evidence="4">
    <location>
        <begin position="644"/>
        <end position="669"/>
    </location>
</feature>
<proteinExistence type="predicted"/>
<feature type="compositionally biased region" description="Low complexity" evidence="4">
    <location>
        <begin position="369"/>
        <end position="385"/>
    </location>
</feature>
<dbReference type="SMART" id="SM00248">
    <property type="entry name" value="ANK"/>
    <property type="match status" value="2"/>
</dbReference>
<dbReference type="PROSITE" id="PS50297">
    <property type="entry name" value="ANK_REP_REGION"/>
    <property type="match status" value="2"/>
</dbReference>
<dbReference type="Pfam" id="PF12796">
    <property type="entry name" value="Ank_2"/>
    <property type="match status" value="1"/>
</dbReference>
<comment type="caution">
    <text evidence="5">The sequence shown here is derived from an EMBL/GenBank/DDBJ whole genome shotgun (WGS) entry which is preliminary data.</text>
</comment>
<dbReference type="AlphaFoldDB" id="A0AAW0F2S5"/>
<dbReference type="InterPro" id="IPR002110">
    <property type="entry name" value="Ankyrin_rpt"/>
</dbReference>
<dbReference type="PROSITE" id="PS50088">
    <property type="entry name" value="ANK_REPEAT"/>
    <property type="match status" value="2"/>
</dbReference>
<protein>
    <submittedName>
        <fullName evidence="5">Ankyrin repeats (3 copies)/Ankyrin repeats (Many copies)/Ankyrin repeat</fullName>
    </submittedName>
</protein>
<dbReference type="Gene3D" id="1.25.40.20">
    <property type="entry name" value="Ankyrin repeat-containing domain"/>
    <property type="match status" value="1"/>
</dbReference>
<evidence type="ECO:0000256" key="3">
    <source>
        <dbReference type="PROSITE-ProRule" id="PRU00023"/>
    </source>
</evidence>
<keyword evidence="1" id="KW-0677">Repeat</keyword>
<feature type="compositionally biased region" description="Polar residues" evidence="4">
    <location>
        <begin position="589"/>
        <end position="603"/>
    </location>
</feature>
<evidence type="ECO:0000256" key="4">
    <source>
        <dbReference type="SAM" id="MobiDB-lite"/>
    </source>
</evidence>
<feature type="region of interest" description="Disordered" evidence="4">
    <location>
        <begin position="193"/>
        <end position="236"/>
    </location>
</feature>
<dbReference type="SUPFAM" id="SSF48403">
    <property type="entry name" value="Ankyrin repeat"/>
    <property type="match status" value="1"/>
</dbReference>
<keyword evidence="2 3" id="KW-0040">ANK repeat</keyword>
<organism evidence="5 6">
    <name type="scientific">Novymonas esmeraldas</name>
    <dbReference type="NCBI Taxonomy" id="1808958"/>
    <lineage>
        <taxon>Eukaryota</taxon>
        <taxon>Discoba</taxon>
        <taxon>Euglenozoa</taxon>
        <taxon>Kinetoplastea</taxon>
        <taxon>Metakinetoplastina</taxon>
        <taxon>Trypanosomatida</taxon>
        <taxon>Trypanosomatidae</taxon>
        <taxon>Novymonas</taxon>
    </lineage>
</organism>